<evidence type="ECO:0000256" key="4">
    <source>
        <dbReference type="SAM" id="MobiDB-lite"/>
    </source>
</evidence>
<dbReference type="InterPro" id="IPR041127">
    <property type="entry name" value="PET_hydrolase/cutinase-like"/>
</dbReference>
<feature type="compositionally biased region" description="Polar residues" evidence="4">
    <location>
        <begin position="1"/>
        <end position="17"/>
    </location>
</feature>
<keyword evidence="3" id="KW-0443">Lipid metabolism</keyword>
<evidence type="ECO:0000256" key="1">
    <source>
        <dbReference type="ARBA" id="ARBA00022801"/>
    </source>
</evidence>
<proteinExistence type="predicted"/>
<feature type="region of interest" description="Disordered" evidence="4">
    <location>
        <begin position="1"/>
        <end position="37"/>
    </location>
</feature>
<accession>A0A6J6YC63</accession>
<dbReference type="GO" id="GO:0016042">
    <property type="term" value="P:lipid catabolic process"/>
    <property type="evidence" value="ECO:0007669"/>
    <property type="project" value="UniProtKB-KW"/>
</dbReference>
<dbReference type="PANTHER" id="PTHR10272">
    <property type="entry name" value="PLATELET-ACTIVATING FACTOR ACETYLHYDROLASE"/>
    <property type="match status" value="1"/>
</dbReference>
<dbReference type="GO" id="GO:0003847">
    <property type="term" value="F:1-alkyl-2-acetylglycerophosphocholine esterase activity"/>
    <property type="evidence" value="ECO:0007669"/>
    <property type="project" value="TreeGrafter"/>
</dbReference>
<gene>
    <name evidence="6" type="ORF">UFOPK2996_01391</name>
</gene>
<dbReference type="SUPFAM" id="SSF53474">
    <property type="entry name" value="alpha/beta-Hydrolases"/>
    <property type="match status" value="1"/>
</dbReference>
<dbReference type="Gene3D" id="3.40.50.1820">
    <property type="entry name" value="alpha/beta hydrolase"/>
    <property type="match status" value="1"/>
</dbReference>
<name>A0A6J6YC63_9ZZZZ</name>
<sequence>MPETTTHNTAKSSSSDPTAVDTPSVARTSTNRRSRIGTRAISGASALLLIAALAACGGDSNISSESKSAAKADAKAAGPAPDQPGPFAVGRETVTVKDPQRPERDLTVDVWYPADKSRVEGATPVNYAVIPGVEVPSRTAFSGLPVSTQGPFPLVMYSHGSGGLRFISSFLTENLASHGFVVVAPDHTGNTAIDAVTGQIATRAQNELNRVGDVRATLDDALARNTNSGDLLYQSINPEKIGIMGHSLGGMTSIIGTVGHAGLPGYPKIKAIVGLAAYTKNIPLAELKKVEVPTMLISGTLDTTAKLKPNTVRTWNSIPARPLYRVDLVKGAHQSFSDICYYLEIAPTIKNVPQVIIDTVTESGEGGCQPGQLAWRKANSLTETYTISFFLDQLAGKSAYTAYLTPEYASTEPSVEFSVKTATK</sequence>
<dbReference type="AlphaFoldDB" id="A0A6J6YC63"/>
<dbReference type="Pfam" id="PF12740">
    <property type="entry name" value="PETase"/>
    <property type="match status" value="1"/>
</dbReference>
<dbReference type="PANTHER" id="PTHR10272:SF0">
    <property type="entry name" value="PLATELET-ACTIVATING FACTOR ACETYLHYDROLASE"/>
    <property type="match status" value="1"/>
</dbReference>
<keyword evidence="2" id="KW-0442">Lipid degradation</keyword>
<protein>
    <submittedName>
        <fullName evidence="6">Unannotated protein</fullName>
    </submittedName>
</protein>
<evidence type="ECO:0000259" key="5">
    <source>
        <dbReference type="Pfam" id="PF12740"/>
    </source>
</evidence>
<evidence type="ECO:0000313" key="6">
    <source>
        <dbReference type="EMBL" id="CAB4807091.1"/>
    </source>
</evidence>
<evidence type="ECO:0000256" key="2">
    <source>
        <dbReference type="ARBA" id="ARBA00022963"/>
    </source>
</evidence>
<organism evidence="6">
    <name type="scientific">freshwater metagenome</name>
    <dbReference type="NCBI Taxonomy" id="449393"/>
    <lineage>
        <taxon>unclassified sequences</taxon>
        <taxon>metagenomes</taxon>
        <taxon>ecological metagenomes</taxon>
    </lineage>
</organism>
<dbReference type="EMBL" id="CAFAAH010000232">
    <property type="protein sequence ID" value="CAB4807091.1"/>
    <property type="molecule type" value="Genomic_DNA"/>
</dbReference>
<reference evidence="6" key="1">
    <citation type="submission" date="2020-05" db="EMBL/GenBank/DDBJ databases">
        <authorList>
            <person name="Chiriac C."/>
            <person name="Salcher M."/>
            <person name="Ghai R."/>
            <person name="Kavagutti S V."/>
        </authorList>
    </citation>
    <scope>NUCLEOTIDE SEQUENCE</scope>
</reference>
<dbReference type="InterPro" id="IPR029058">
    <property type="entry name" value="AB_hydrolase_fold"/>
</dbReference>
<evidence type="ECO:0000256" key="3">
    <source>
        <dbReference type="ARBA" id="ARBA00023098"/>
    </source>
</evidence>
<feature type="domain" description="PET hydrolase/cutinase-like" evidence="5">
    <location>
        <begin position="170"/>
        <end position="335"/>
    </location>
</feature>
<keyword evidence="1" id="KW-0378">Hydrolase</keyword>